<dbReference type="GO" id="GO:0016779">
    <property type="term" value="F:nucleotidyltransferase activity"/>
    <property type="evidence" value="ECO:0007669"/>
    <property type="project" value="UniProtKB-KW"/>
</dbReference>
<proteinExistence type="inferred from homology"/>
<evidence type="ECO:0000256" key="3">
    <source>
        <dbReference type="ARBA" id="ARBA00001522"/>
    </source>
</evidence>
<keyword evidence="12" id="KW-0547">Nucleotide-binding</keyword>
<evidence type="ECO:0000256" key="9">
    <source>
        <dbReference type="ARBA" id="ARBA00012523"/>
    </source>
</evidence>
<reference evidence="18 19" key="1">
    <citation type="submission" date="2023-09" db="EMBL/GenBank/DDBJ databases">
        <authorList>
            <person name="Page C.A."/>
            <person name="Perez-Diaz I.M."/>
        </authorList>
    </citation>
    <scope>NUCLEOTIDE SEQUENCE [LARGE SCALE GENOMIC DNA]</scope>
    <source>
        <strain evidence="18 19">Ll15</strain>
    </source>
</reference>
<dbReference type="PIRSF" id="PIRSF006135">
    <property type="entry name" value="CobU"/>
    <property type="match status" value="1"/>
</dbReference>
<dbReference type="PANTHER" id="PTHR34848:SF1">
    <property type="entry name" value="BIFUNCTIONAL ADENOSYLCOBALAMIN BIOSYNTHESIS PROTEIN COBU"/>
    <property type="match status" value="1"/>
</dbReference>
<keyword evidence="13 18" id="KW-0418">Kinase</keyword>
<dbReference type="RefSeq" id="WP_319836525.1">
    <property type="nucleotide sequence ID" value="NZ_CP137624.1"/>
</dbReference>
<evidence type="ECO:0000256" key="14">
    <source>
        <dbReference type="ARBA" id="ARBA00022840"/>
    </source>
</evidence>
<keyword evidence="15" id="KW-0342">GTP-binding</keyword>
<comment type="catalytic activity">
    <reaction evidence="1">
        <text>adenosylcob(III)inamide + ATP = adenosylcob(III)inamide phosphate + ADP + H(+)</text>
        <dbReference type="Rhea" id="RHEA:15769"/>
        <dbReference type="ChEBI" id="CHEBI:2480"/>
        <dbReference type="ChEBI" id="CHEBI:15378"/>
        <dbReference type="ChEBI" id="CHEBI:30616"/>
        <dbReference type="ChEBI" id="CHEBI:58502"/>
        <dbReference type="ChEBI" id="CHEBI:456216"/>
        <dbReference type="EC" id="2.7.1.156"/>
    </reaction>
</comment>
<protein>
    <recommendedName>
        <fullName evidence="16">Adenosylcobinamide kinase</fullName>
        <ecNumber evidence="8">2.7.1.156</ecNumber>
        <ecNumber evidence="9">2.7.7.62</ecNumber>
    </recommendedName>
    <alternativeName>
        <fullName evidence="17">Adenosylcobinamide-phosphate guanylyltransferase</fullName>
    </alternativeName>
</protein>
<evidence type="ECO:0000256" key="12">
    <source>
        <dbReference type="ARBA" id="ARBA00022741"/>
    </source>
</evidence>
<evidence type="ECO:0000256" key="6">
    <source>
        <dbReference type="ARBA" id="ARBA00005159"/>
    </source>
</evidence>
<gene>
    <name evidence="18" type="ORF">R6U77_16735</name>
</gene>
<dbReference type="Proteomes" id="UP001322664">
    <property type="component" value="Chromosome"/>
</dbReference>
<dbReference type="CDD" id="cd00544">
    <property type="entry name" value="CobU"/>
    <property type="match status" value="1"/>
</dbReference>
<evidence type="ECO:0000256" key="11">
    <source>
        <dbReference type="ARBA" id="ARBA00022679"/>
    </source>
</evidence>
<dbReference type="EMBL" id="CP137624">
    <property type="protein sequence ID" value="WPK11517.1"/>
    <property type="molecule type" value="Genomic_DNA"/>
</dbReference>
<comment type="catalytic activity">
    <reaction evidence="2">
        <text>adenosylcob(III)inamide phosphate + GTP + H(+) = adenosylcob(III)inamide-GDP + diphosphate</text>
        <dbReference type="Rhea" id="RHEA:22712"/>
        <dbReference type="ChEBI" id="CHEBI:15378"/>
        <dbReference type="ChEBI" id="CHEBI:33019"/>
        <dbReference type="ChEBI" id="CHEBI:37565"/>
        <dbReference type="ChEBI" id="CHEBI:58502"/>
        <dbReference type="ChEBI" id="CHEBI:60487"/>
        <dbReference type="EC" id="2.7.7.62"/>
    </reaction>
</comment>
<organism evidence="18 19">
    <name type="scientific">Lysinibacillus louembei</name>
    <dbReference type="NCBI Taxonomy" id="1470088"/>
    <lineage>
        <taxon>Bacteria</taxon>
        <taxon>Bacillati</taxon>
        <taxon>Bacillota</taxon>
        <taxon>Bacilli</taxon>
        <taxon>Bacillales</taxon>
        <taxon>Bacillaceae</taxon>
        <taxon>Lysinibacillus</taxon>
    </lineage>
</organism>
<evidence type="ECO:0000256" key="2">
    <source>
        <dbReference type="ARBA" id="ARBA00000711"/>
    </source>
</evidence>
<comment type="pathway">
    <text evidence="5">Cofactor biosynthesis; adenosylcobalamin biosynthesis; adenosylcobalamin from cob(II)yrinate a,c-diamide: step 6/7.</text>
</comment>
<keyword evidence="11" id="KW-0808">Transferase</keyword>
<keyword evidence="19" id="KW-1185">Reference proteome</keyword>
<evidence type="ECO:0000313" key="18">
    <source>
        <dbReference type="EMBL" id="WPK11517.1"/>
    </source>
</evidence>
<evidence type="ECO:0000256" key="1">
    <source>
        <dbReference type="ARBA" id="ARBA00000312"/>
    </source>
</evidence>
<evidence type="ECO:0000256" key="13">
    <source>
        <dbReference type="ARBA" id="ARBA00022777"/>
    </source>
</evidence>
<dbReference type="Pfam" id="PF02283">
    <property type="entry name" value="CobU"/>
    <property type="match status" value="1"/>
</dbReference>
<evidence type="ECO:0000313" key="19">
    <source>
        <dbReference type="Proteomes" id="UP001322664"/>
    </source>
</evidence>
<evidence type="ECO:0000256" key="10">
    <source>
        <dbReference type="ARBA" id="ARBA00022573"/>
    </source>
</evidence>
<evidence type="ECO:0000256" key="15">
    <source>
        <dbReference type="ARBA" id="ARBA00023134"/>
    </source>
</evidence>
<dbReference type="EC" id="2.7.1.156" evidence="8"/>
<evidence type="ECO:0000256" key="4">
    <source>
        <dbReference type="ARBA" id="ARBA00003889"/>
    </source>
</evidence>
<dbReference type="PANTHER" id="PTHR34848">
    <property type="match status" value="1"/>
</dbReference>
<keyword evidence="18" id="KW-0548">Nucleotidyltransferase</keyword>
<dbReference type="SUPFAM" id="SSF52540">
    <property type="entry name" value="P-loop containing nucleoside triphosphate hydrolases"/>
    <property type="match status" value="1"/>
</dbReference>
<evidence type="ECO:0000256" key="16">
    <source>
        <dbReference type="ARBA" id="ARBA00029570"/>
    </source>
</evidence>
<dbReference type="InterPro" id="IPR003203">
    <property type="entry name" value="CobU/CobP"/>
</dbReference>
<evidence type="ECO:0000256" key="7">
    <source>
        <dbReference type="ARBA" id="ARBA00007490"/>
    </source>
</evidence>
<dbReference type="GO" id="GO:0016301">
    <property type="term" value="F:kinase activity"/>
    <property type="evidence" value="ECO:0007669"/>
    <property type="project" value="UniProtKB-KW"/>
</dbReference>
<evidence type="ECO:0000256" key="5">
    <source>
        <dbReference type="ARBA" id="ARBA00004692"/>
    </source>
</evidence>
<keyword evidence="14" id="KW-0067">ATP-binding</keyword>
<dbReference type="Gene3D" id="3.40.50.300">
    <property type="entry name" value="P-loop containing nucleotide triphosphate hydrolases"/>
    <property type="match status" value="1"/>
</dbReference>
<evidence type="ECO:0000256" key="17">
    <source>
        <dbReference type="ARBA" id="ARBA00030571"/>
    </source>
</evidence>
<comment type="similarity">
    <text evidence="7">Belongs to the CobU/CobP family.</text>
</comment>
<comment type="pathway">
    <text evidence="6">Cofactor biosynthesis; adenosylcobalamin biosynthesis; adenosylcobalamin from cob(II)yrinate a,c-diamide: step 5/7.</text>
</comment>
<comment type="catalytic activity">
    <reaction evidence="3">
        <text>adenosylcob(III)inamide + GTP = adenosylcob(III)inamide phosphate + GDP + H(+)</text>
        <dbReference type="Rhea" id="RHEA:15765"/>
        <dbReference type="ChEBI" id="CHEBI:2480"/>
        <dbReference type="ChEBI" id="CHEBI:15378"/>
        <dbReference type="ChEBI" id="CHEBI:37565"/>
        <dbReference type="ChEBI" id="CHEBI:58189"/>
        <dbReference type="ChEBI" id="CHEBI:58502"/>
        <dbReference type="EC" id="2.7.1.156"/>
    </reaction>
</comment>
<name>A0ABZ0RTI3_9BACI</name>
<evidence type="ECO:0000256" key="8">
    <source>
        <dbReference type="ARBA" id="ARBA00012016"/>
    </source>
</evidence>
<sequence length="177" mass="20585">MGRLIFITGGVRSGKSAFAERYAQKLAEGRSLTYIASGVAFDREMQARIARHQADRQKSGVIWHTLEVPDTLPQGLQMLEHDAVILWDCLTTWLANVLYKAPHHIEEHIEMWKQYVATTQQQSMTLLLVSNEVLDEPASIYEETERYRQLLGELHQWIVESCDEAYEIDHQRSMRWK</sequence>
<keyword evidence="10" id="KW-0169">Cobalamin biosynthesis</keyword>
<accession>A0ABZ0RTI3</accession>
<dbReference type="InterPro" id="IPR027417">
    <property type="entry name" value="P-loop_NTPase"/>
</dbReference>
<comment type="function">
    <text evidence="4">Catalyzes ATP-dependent phosphorylation of adenosylcobinamide and addition of GMP to adenosylcobinamide phosphate.</text>
</comment>
<dbReference type="EC" id="2.7.7.62" evidence="9"/>